<evidence type="ECO:0000313" key="4">
    <source>
        <dbReference type="Proteomes" id="UP000295794"/>
    </source>
</evidence>
<sequence length="38" mass="4533">MLMQSIRLFNVTDNFNYEELDNEVDFSLHAGRVVHSQY</sequence>
<reference evidence="2 4" key="2">
    <citation type="submission" date="2019-03" db="EMBL/GenBank/DDBJ databases">
        <title>Genomic Encyclopedia of Type Strains, Phase IV (KMG-IV): sequencing the most valuable type-strain genomes for metagenomic binning, comparative biology and taxonomic classification.</title>
        <authorList>
            <person name="Goeker M."/>
        </authorList>
    </citation>
    <scope>NUCLEOTIDE SEQUENCE [LARGE SCALE GENOMIC DNA]</scope>
    <source>
        <strain evidence="2 4">DSM 3764</strain>
    </source>
</reference>
<reference evidence="1 3" key="1">
    <citation type="submission" date="2018-06" db="EMBL/GenBank/DDBJ databases">
        <authorList>
            <consortium name="Pathogen Informatics"/>
            <person name="Doyle S."/>
        </authorList>
    </citation>
    <scope>NUCLEOTIDE SEQUENCE [LARGE SCALE GENOMIC DNA]</scope>
    <source>
        <strain evidence="1 3">NCTC11159</strain>
    </source>
</reference>
<evidence type="ECO:0000313" key="2">
    <source>
        <dbReference type="EMBL" id="TCU81174.1"/>
    </source>
</evidence>
<evidence type="ECO:0000313" key="3">
    <source>
        <dbReference type="Proteomes" id="UP000255108"/>
    </source>
</evidence>
<dbReference type="AlphaFoldDB" id="A0A377Q8H1"/>
<proteinExistence type="predicted"/>
<organism evidence="1 3">
    <name type="scientific">Iodobacter fluviatilis</name>
    <dbReference type="NCBI Taxonomy" id="537"/>
    <lineage>
        <taxon>Bacteria</taxon>
        <taxon>Pseudomonadati</taxon>
        <taxon>Pseudomonadota</taxon>
        <taxon>Betaproteobacteria</taxon>
        <taxon>Neisseriales</taxon>
        <taxon>Chitinibacteraceae</taxon>
        <taxon>Iodobacter</taxon>
    </lineage>
</organism>
<keyword evidence="4" id="KW-1185">Reference proteome</keyword>
<dbReference type="Proteomes" id="UP000255108">
    <property type="component" value="Unassembled WGS sequence"/>
</dbReference>
<evidence type="ECO:0000313" key="1">
    <source>
        <dbReference type="EMBL" id="STQ90151.1"/>
    </source>
</evidence>
<dbReference type="EMBL" id="UGHR01000001">
    <property type="protein sequence ID" value="STQ90151.1"/>
    <property type="molecule type" value="Genomic_DNA"/>
</dbReference>
<protein>
    <submittedName>
        <fullName evidence="1">Uncharacterized protein</fullName>
    </submittedName>
</protein>
<dbReference type="Proteomes" id="UP000295794">
    <property type="component" value="Unassembled WGS sequence"/>
</dbReference>
<name>A0A377Q8H1_9NEIS</name>
<gene>
    <name evidence="2" type="ORF">EV682_1265</name>
    <name evidence="1" type="ORF">NCTC11159_01213</name>
</gene>
<accession>A0A377Q8H1</accession>
<dbReference type="EMBL" id="SMBT01000026">
    <property type="protein sequence ID" value="TCU81174.1"/>
    <property type="molecule type" value="Genomic_DNA"/>
</dbReference>